<dbReference type="PaxDb" id="3880-AES75606"/>
<evidence type="ECO:0000259" key="1">
    <source>
        <dbReference type="Pfam" id="PF02721"/>
    </source>
</evidence>
<accession>G7KL27</accession>
<protein>
    <submittedName>
        <fullName evidence="2">Replication factor-A carboxy-terminal domain protein</fullName>
    </submittedName>
</protein>
<dbReference type="InterPro" id="IPR003871">
    <property type="entry name" value="RFA1B/D_OB_1st"/>
</dbReference>
<dbReference type="PANTHER" id="PTHR47165">
    <property type="entry name" value="OS03G0429900 PROTEIN"/>
    <property type="match status" value="1"/>
</dbReference>
<dbReference type="SUPFAM" id="SSF50249">
    <property type="entry name" value="Nucleic acid-binding proteins"/>
    <property type="match status" value="2"/>
</dbReference>
<sequence>MKGKMDSNFDALCHVLLGREAWRIEMRTARLWTIHTFVKPDQINSVEMVLIDDKGGKIHVTVRKQLLYLFQHLLVKGKVYKIAYFSVAPSVGSYRSTLHPHKIVFQMNTKVLECENSLISPCGLTFSNISKICSHTDEYDYLFDVMGVMTDISVERIFVHGIGSSEPVPFPGPRVRPYMEDAFLGLYPQKTIAELQGTSKDGLFVVSGIVDGLVEDEEWYYPACTCHRSLMPDYGAYYCKDCAEHVFHMVPRCKVNIHVTDGTDEAVFVLFDYDVKRSSVVAGEIQNLGSHSVTPTVQLGSDVDLGLDSSSKMAEDEVKVVDPLVAGGDVSSKDDVDVVQESQVEDFVSGLIVTPPSDPVPPSKKKRVLRCFRRSLASEFEDVDKSPARGSKFVVLEDD</sequence>
<keyword evidence="4" id="KW-1185">Reference proteome</keyword>
<reference evidence="2 4" key="2">
    <citation type="journal article" date="2014" name="BMC Genomics">
        <title>An improved genome release (version Mt4.0) for the model legume Medicago truncatula.</title>
        <authorList>
            <person name="Tang H."/>
            <person name="Krishnakumar V."/>
            <person name="Bidwell S."/>
            <person name="Rosen B."/>
            <person name="Chan A."/>
            <person name="Zhou S."/>
            <person name="Gentzbittel L."/>
            <person name="Childs K.L."/>
            <person name="Yandell M."/>
            <person name="Gundlach H."/>
            <person name="Mayer K.F."/>
            <person name="Schwartz D.C."/>
            <person name="Town C.D."/>
        </authorList>
    </citation>
    <scope>GENOME REANNOTATION</scope>
    <source>
        <strain evidence="3 4">cv. Jemalong A17</strain>
    </source>
</reference>
<dbReference type="PANTHER" id="PTHR47165:SF4">
    <property type="entry name" value="OS03G0429900 PROTEIN"/>
    <property type="match status" value="1"/>
</dbReference>
<dbReference type="AlphaFoldDB" id="G7KL27"/>
<gene>
    <name evidence="2" type="ordered locus">MTR_6g051890</name>
</gene>
<evidence type="ECO:0000313" key="4">
    <source>
        <dbReference type="Proteomes" id="UP000002051"/>
    </source>
</evidence>
<dbReference type="GO" id="GO:0006260">
    <property type="term" value="P:DNA replication"/>
    <property type="evidence" value="ECO:0000318"/>
    <property type="project" value="GO_Central"/>
</dbReference>
<dbReference type="InterPro" id="IPR012340">
    <property type="entry name" value="NA-bd_OB-fold"/>
</dbReference>
<proteinExistence type="predicted"/>
<reference evidence="2 4" key="1">
    <citation type="journal article" date="2011" name="Nature">
        <title>The Medicago genome provides insight into the evolution of rhizobial symbioses.</title>
        <authorList>
            <person name="Young N.D."/>
            <person name="Debelle F."/>
            <person name="Oldroyd G.E."/>
            <person name="Geurts R."/>
            <person name="Cannon S.B."/>
            <person name="Udvardi M.K."/>
            <person name="Benedito V.A."/>
            <person name="Mayer K.F."/>
            <person name="Gouzy J."/>
            <person name="Schoof H."/>
            <person name="Van de Peer Y."/>
            <person name="Proost S."/>
            <person name="Cook D.R."/>
            <person name="Meyers B.C."/>
            <person name="Spannagl M."/>
            <person name="Cheung F."/>
            <person name="De Mita S."/>
            <person name="Krishnakumar V."/>
            <person name="Gundlach H."/>
            <person name="Zhou S."/>
            <person name="Mudge J."/>
            <person name="Bharti A.K."/>
            <person name="Murray J.D."/>
            <person name="Naoumkina M.A."/>
            <person name="Rosen B."/>
            <person name="Silverstein K.A."/>
            <person name="Tang H."/>
            <person name="Rombauts S."/>
            <person name="Zhao P.X."/>
            <person name="Zhou P."/>
            <person name="Barbe V."/>
            <person name="Bardou P."/>
            <person name="Bechner M."/>
            <person name="Bellec A."/>
            <person name="Berger A."/>
            <person name="Berges H."/>
            <person name="Bidwell S."/>
            <person name="Bisseling T."/>
            <person name="Choisne N."/>
            <person name="Couloux A."/>
            <person name="Denny R."/>
            <person name="Deshpande S."/>
            <person name="Dai X."/>
            <person name="Doyle J.J."/>
            <person name="Dudez A.M."/>
            <person name="Farmer A.D."/>
            <person name="Fouteau S."/>
            <person name="Franken C."/>
            <person name="Gibelin C."/>
            <person name="Gish J."/>
            <person name="Goldstein S."/>
            <person name="Gonzalez A.J."/>
            <person name="Green P.J."/>
            <person name="Hallab A."/>
            <person name="Hartog M."/>
            <person name="Hua A."/>
            <person name="Humphray S.J."/>
            <person name="Jeong D.H."/>
            <person name="Jing Y."/>
            <person name="Jocker A."/>
            <person name="Kenton S.M."/>
            <person name="Kim D.J."/>
            <person name="Klee K."/>
            <person name="Lai H."/>
            <person name="Lang C."/>
            <person name="Lin S."/>
            <person name="Macmil S.L."/>
            <person name="Magdelenat G."/>
            <person name="Matthews L."/>
            <person name="McCorrison J."/>
            <person name="Monaghan E.L."/>
            <person name="Mun J.H."/>
            <person name="Najar F.Z."/>
            <person name="Nicholson C."/>
            <person name="Noirot C."/>
            <person name="O'Bleness M."/>
            <person name="Paule C.R."/>
            <person name="Poulain J."/>
            <person name="Prion F."/>
            <person name="Qin B."/>
            <person name="Qu C."/>
            <person name="Retzel E.F."/>
            <person name="Riddle C."/>
            <person name="Sallet E."/>
            <person name="Samain S."/>
            <person name="Samson N."/>
            <person name="Sanders I."/>
            <person name="Saurat O."/>
            <person name="Scarpelli C."/>
            <person name="Schiex T."/>
            <person name="Segurens B."/>
            <person name="Severin A.J."/>
            <person name="Sherrier D.J."/>
            <person name="Shi R."/>
            <person name="Sims S."/>
            <person name="Singer S.R."/>
            <person name="Sinharoy S."/>
            <person name="Sterck L."/>
            <person name="Viollet A."/>
            <person name="Wang B.B."/>
            <person name="Wang K."/>
            <person name="Wang M."/>
            <person name="Wang X."/>
            <person name="Warfsmann J."/>
            <person name="Weissenbach J."/>
            <person name="White D.D."/>
            <person name="White J.D."/>
            <person name="Wiley G.B."/>
            <person name="Wincker P."/>
            <person name="Xing Y."/>
            <person name="Yang L."/>
            <person name="Yao Z."/>
            <person name="Ying F."/>
            <person name="Zhai J."/>
            <person name="Zhou L."/>
            <person name="Zuber A."/>
            <person name="Denarie J."/>
            <person name="Dixon R.A."/>
            <person name="May G.D."/>
            <person name="Schwartz D.C."/>
            <person name="Rogers J."/>
            <person name="Quetier F."/>
            <person name="Town C.D."/>
            <person name="Roe B.A."/>
        </authorList>
    </citation>
    <scope>NUCLEOTIDE SEQUENCE [LARGE SCALE GENOMIC DNA]</scope>
    <source>
        <strain evidence="2">A17</strain>
        <strain evidence="3 4">cv. Jemalong A17</strain>
    </source>
</reference>
<dbReference type="Proteomes" id="UP000002051">
    <property type="component" value="Chromosome 6"/>
</dbReference>
<dbReference type="EMBL" id="CM001222">
    <property type="protein sequence ID" value="AES75606.2"/>
    <property type="molecule type" value="Genomic_DNA"/>
</dbReference>
<dbReference type="eggNOG" id="KOG0851">
    <property type="taxonomic scope" value="Eukaryota"/>
</dbReference>
<organism evidence="2 4">
    <name type="scientific">Medicago truncatula</name>
    <name type="common">Barrel medic</name>
    <name type="synonym">Medicago tribuloides</name>
    <dbReference type="NCBI Taxonomy" id="3880"/>
    <lineage>
        <taxon>Eukaryota</taxon>
        <taxon>Viridiplantae</taxon>
        <taxon>Streptophyta</taxon>
        <taxon>Embryophyta</taxon>
        <taxon>Tracheophyta</taxon>
        <taxon>Spermatophyta</taxon>
        <taxon>Magnoliopsida</taxon>
        <taxon>eudicotyledons</taxon>
        <taxon>Gunneridae</taxon>
        <taxon>Pentapetalae</taxon>
        <taxon>rosids</taxon>
        <taxon>fabids</taxon>
        <taxon>Fabales</taxon>
        <taxon>Fabaceae</taxon>
        <taxon>Papilionoideae</taxon>
        <taxon>50 kb inversion clade</taxon>
        <taxon>NPAAA clade</taxon>
        <taxon>Hologalegina</taxon>
        <taxon>IRL clade</taxon>
        <taxon>Trifolieae</taxon>
        <taxon>Medicago</taxon>
    </lineage>
</organism>
<name>G7KL27_MEDTR</name>
<dbReference type="GO" id="GO:0051321">
    <property type="term" value="P:meiotic cell cycle"/>
    <property type="evidence" value="ECO:0000318"/>
    <property type="project" value="GO_Central"/>
</dbReference>
<dbReference type="GO" id="GO:0007004">
    <property type="term" value="P:telomere maintenance via telomerase"/>
    <property type="evidence" value="ECO:0000318"/>
    <property type="project" value="GO_Central"/>
</dbReference>
<dbReference type="Pfam" id="PF02721">
    <property type="entry name" value="DUF223"/>
    <property type="match status" value="1"/>
</dbReference>
<dbReference type="GO" id="GO:0006289">
    <property type="term" value="P:nucleotide-excision repair"/>
    <property type="evidence" value="ECO:0000318"/>
    <property type="project" value="GO_Central"/>
</dbReference>
<dbReference type="STRING" id="3880.G7KL27"/>
<feature type="domain" description="Replication protein A 70 kDa DNA-binding subunit B/D first OB fold" evidence="1">
    <location>
        <begin position="18"/>
        <end position="114"/>
    </location>
</feature>
<dbReference type="EnsemblPlants" id="AES75606">
    <property type="protein sequence ID" value="AES75606"/>
    <property type="gene ID" value="MTR_6g051890"/>
</dbReference>
<dbReference type="GO" id="GO:0005662">
    <property type="term" value="C:DNA replication factor A complex"/>
    <property type="evidence" value="ECO:0000318"/>
    <property type="project" value="GO_Central"/>
</dbReference>
<dbReference type="GO" id="GO:0003684">
    <property type="term" value="F:damaged DNA binding"/>
    <property type="evidence" value="ECO:0000318"/>
    <property type="project" value="GO_Central"/>
</dbReference>
<evidence type="ECO:0000313" key="2">
    <source>
        <dbReference type="EMBL" id="AES75606.2"/>
    </source>
</evidence>
<dbReference type="GO" id="GO:0000724">
    <property type="term" value="P:double-strand break repair via homologous recombination"/>
    <property type="evidence" value="ECO:0000318"/>
    <property type="project" value="GO_Central"/>
</dbReference>
<evidence type="ECO:0000313" key="3">
    <source>
        <dbReference type="EnsemblPlants" id="AES75606"/>
    </source>
</evidence>
<dbReference type="CDD" id="cd04480">
    <property type="entry name" value="RPA1_DBD_A_like"/>
    <property type="match status" value="1"/>
</dbReference>
<dbReference type="HOGENOM" id="CLU_691469_0_0_1"/>
<dbReference type="GO" id="GO:0043047">
    <property type="term" value="F:single-stranded telomeric DNA binding"/>
    <property type="evidence" value="ECO:0000318"/>
    <property type="project" value="GO_Central"/>
</dbReference>
<reference evidence="3" key="3">
    <citation type="submission" date="2015-04" db="UniProtKB">
        <authorList>
            <consortium name="EnsemblPlants"/>
        </authorList>
    </citation>
    <scope>IDENTIFICATION</scope>
    <source>
        <strain evidence="3">cv. Jemalong A17</strain>
    </source>
</reference>
<dbReference type="Gene3D" id="2.40.50.140">
    <property type="entry name" value="Nucleic acid-binding proteins"/>
    <property type="match status" value="2"/>
</dbReference>
<accession>A0A0C3VW58</accession>